<evidence type="ECO:0000313" key="1">
    <source>
        <dbReference type="EMBL" id="KAI4302601.1"/>
    </source>
</evidence>
<organism evidence="1 2">
    <name type="scientific">Melastoma candidum</name>
    <dbReference type="NCBI Taxonomy" id="119954"/>
    <lineage>
        <taxon>Eukaryota</taxon>
        <taxon>Viridiplantae</taxon>
        <taxon>Streptophyta</taxon>
        <taxon>Embryophyta</taxon>
        <taxon>Tracheophyta</taxon>
        <taxon>Spermatophyta</taxon>
        <taxon>Magnoliopsida</taxon>
        <taxon>eudicotyledons</taxon>
        <taxon>Gunneridae</taxon>
        <taxon>Pentapetalae</taxon>
        <taxon>rosids</taxon>
        <taxon>malvids</taxon>
        <taxon>Myrtales</taxon>
        <taxon>Melastomataceae</taxon>
        <taxon>Melastomatoideae</taxon>
        <taxon>Melastomateae</taxon>
        <taxon>Melastoma</taxon>
    </lineage>
</organism>
<evidence type="ECO:0000313" key="2">
    <source>
        <dbReference type="Proteomes" id="UP001057402"/>
    </source>
</evidence>
<protein>
    <submittedName>
        <fullName evidence="1">Uncharacterized protein</fullName>
    </submittedName>
</protein>
<reference evidence="2" key="1">
    <citation type="journal article" date="2023" name="Front. Plant Sci.">
        <title>Chromosomal-level genome assembly of Melastoma candidum provides insights into trichome evolution.</title>
        <authorList>
            <person name="Zhong Y."/>
            <person name="Wu W."/>
            <person name="Sun C."/>
            <person name="Zou P."/>
            <person name="Liu Y."/>
            <person name="Dai S."/>
            <person name="Zhou R."/>
        </authorList>
    </citation>
    <scope>NUCLEOTIDE SEQUENCE [LARGE SCALE GENOMIC DNA]</scope>
</reference>
<dbReference type="EMBL" id="CM042891">
    <property type="protein sequence ID" value="KAI4302601.1"/>
    <property type="molecule type" value="Genomic_DNA"/>
</dbReference>
<dbReference type="Proteomes" id="UP001057402">
    <property type="component" value="Chromosome 12"/>
</dbReference>
<comment type="caution">
    <text evidence="1">The sequence shown here is derived from an EMBL/GenBank/DDBJ whole genome shotgun (WGS) entry which is preliminary data.</text>
</comment>
<sequence length="484" mass="53708">MAQTQLVLVPLPGTGHLFAGVELAKLLVNRDDSLSIVVLVMRFPSDLSKGTAASDSFASDVDPARIRFIDLPNDNTFHDTTAPNFIMHFIESNRANVTQAVAGLVAEWETASPPRRLGGFVLDMFCTAMIEVADSLSVPFYTFFTSNAAILGLMFNMQEQTDRHGKSMLEYKDSKEELVFPGFAHPLPASVLPSIVLIEETLDPFIQLARCFRKANGIIVNTFLELEESALKFLESEPDIPKVYPVGPILNIAGIDDAKKHQDADDVLKWLDKQPAASVVFLCFGSMGSFNEDQVREIAAALENSGHRFLWSLRRPPQKGKIGFPSNYGEEVSEVLPEGFLQRTAGIGKVIGWAPQAQVLAHPSTGGFVSHCGWNSTLESIYFRVPMATWPLYAEQQFNAFYLTRELGLATEIRIDYRKDFMMESTEVVPADEIEGKIRELMKEGGERRRKVKELSEICRGALKEGGSSYLAFGELISDLCQCH</sequence>
<name>A0ACB9L018_9MYRT</name>
<proteinExistence type="predicted"/>
<gene>
    <name evidence="1" type="ORF">MLD38_038325</name>
</gene>
<keyword evidence="2" id="KW-1185">Reference proteome</keyword>
<accession>A0ACB9L018</accession>